<dbReference type="SUPFAM" id="SSF54211">
    <property type="entry name" value="Ribosomal protein S5 domain 2-like"/>
    <property type="match status" value="1"/>
</dbReference>
<keyword evidence="13" id="KW-0548">Nucleotidyltransferase</keyword>
<dbReference type="GeneID" id="24799321"/>
<dbReference type="Pfam" id="PF01138">
    <property type="entry name" value="RNase_PH"/>
    <property type="match status" value="1"/>
</dbReference>
<evidence type="ECO:0000313" key="14">
    <source>
        <dbReference type="Proteomes" id="UP000033079"/>
    </source>
</evidence>
<organism evidence="13 14">
    <name type="scientific">Methanosarcina barkeri 227</name>
    <dbReference type="NCBI Taxonomy" id="1434106"/>
    <lineage>
        <taxon>Archaea</taxon>
        <taxon>Methanobacteriati</taxon>
        <taxon>Methanobacteriota</taxon>
        <taxon>Stenosarchaea group</taxon>
        <taxon>Methanomicrobia</taxon>
        <taxon>Methanosarcinales</taxon>
        <taxon>Methanosarcinaceae</taxon>
        <taxon>Methanosarcina</taxon>
    </lineage>
</organism>
<keyword evidence="3 9" id="KW-0540">Nuclease</keyword>
<dbReference type="PANTHER" id="PTHR11953">
    <property type="entry name" value="EXOSOME COMPLEX COMPONENT"/>
    <property type="match status" value="1"/>
</dbReference>
<keyword evidence="5 9" id="KW-0271">Exosome</keyword>
<dbReference type="EMBL" id="CP009530">
    <property type="protein sequence ID" value="AKB56900.1"/>
    <property type="molecule type" value="Genomic_DNA"/>
</dbReference>
<accession>A0A0E3R0S8</accession>
<dbReference type="GO" id="GO:0016779">
    <property type="term" value="F:nucleotidyltransferase activity"/>
    <property type="evidence" value="ECO:0007669"/>
    <property type="project" value="UniProtKB-KW"/>
</dbReference>
<dbReference type="GO" id="GO:0010467">
    <property type="term" value="P:gene expression"/>
    <property type="evidence" value="ECO:0007669"/>
    <property type="project" value="UniProtKB-ARBA"/>
</dbReference>
<dbReference type="InterPro" id="IPR020568">
    <property type="entry name" value="Ribosomal_Su5_D2-typ_SF"/>
</dbReference>
<evidence type="ECO:0000256" key="5">
    <source>
        <dbReference type="ARBA" id="ARBA00022835"/>
    </source>
</evidence>
<dbReference type="HAMAP" id="MF_00591">
    <property type="entry name" value="Exosome_Rrp41"/>
    <property type="match status" value="1"/>
</dbReference>
<keyword evidence="4 9" id="KW-0378">Hydrolase</keyword>
<dbReference type="GO" id="GO:0000175">
    <property type="term" value="F:3'-5'-RNA exonuclease activity"/>
    <property type="evidence" value="ECO:0007669"/>
    <property type="project" value="UniProtKB-UniRule"/>
</dbReference>
<dbReference type="InterPro" id="IPR027408">
    <property type="entry name" value="PNPase/RNase_PH_dom_sf"/>
</dbReference>
<proteinExistence type="inferred from homology"/>
<name>A0A0E3R0S8_METBA</name>
<feature type="compositionally biased region" description="Acidic residues" evidence="10">
    <location>
        <begin position="405"/>
        <end position="478"/>
    </location>
</feature>
<dbReference type="Pfam" id="PF03725">
    <property type="entry name" value="RNase_PH_C"/>
    <property type="match status" value="1"/>
</dbReference>
<keyword evidence="6 9" id="KW-0269">Exonuclease</keyword>
<comment type="subunit">
    <text evidence="8 9">Component of the archaeal exosome complex. Forms a hexameric ring-like arrangement composed of 3 Rrp41-Rrp42 heterodimers. The hexameric ring associates with a trimer of Rrp4 and/or Csl4 subunits.</text>
</comment>
<dbReference type="Gene3D" id="3.30.230.70">
    <property type="entry name" value="GHMP Kinase, N-terminal domain"/>
    <property type="match status" value="1"/>
</dbReference>
<evidence type="ECO:0000256" key="3">
    <source>
        <dbReference type="ARBA" id="ARBA00022722"/>
    </source>
</evidence>
<comment type="function">
    <text evidence="9">Catalytic component of the exosome, which is a complex involved in RNA degradation. Has 3'-&gt;5' exoribonuclease activity. Can also synthesize heteropolymeric RNA-tails.</text>
</comment>
<evidence type="ECO:0000259" key="11">
    <source>
        <dbReference type="Pfam" id="PF01138"/>
    </source>
</evidence>
<dbReference type="InterPro" id="IPR015847">
    <property type="entry name" value="ExoRNase_PH_dom2"/>
</dbReference>
<dbReference type="InterPro" id="IPR050080">
    <property type="entry name" value="RNase_PH"/>
</dbReference>
<dbReference type="GO" id="GO:0016075">
    <property type="term" value="P:rRNA catabolic process"/>
    <property type="evidence" value="ECO:0007669"/>
    <property type="project" value="TreeGrafter"/>
</dbReference>
<comment type="similarity">
    <text evidence="9">Belongs to the RNase PH family. Rrp41 subfamily.</text>
</comment>
<keyword evidence="13" id="KW-0808">Transferase</keyword>
<evidence type="ECO:0000256" key="4">
    <source>
        <dbReference type="ARBA" id="ARBA00022801"/>
    </source>
</evidence>
<keyword evidence="2 9" id="KW-0963">Cytoplasm</keyword>
<dbReference type="EC" id="3.1.13.-" evidence="9"/>
<feature type="domain" description="Exoribonuclease phosphorolytic" evidence="12">
    <location>
        <begin position="156"/>
        <end position="215"/>
    </location>
</feature>
<feature type="compositionally biased region" description="Basic and acidic residues" evidence="10">
    <location>
        <begin position="497"/>
        <end position="519"/>
    </location>
</feature>
<dbReference type="AlphaFoldDB" id="A0A0E3R0S8"/>
<dbReference type="GO" id="GO:0003723">
    <property type="term" value="F:RNA binding"/>
    <property type="evidence" value="ECO:0007669"/>
    <property type="project" value="TreeGrafter"/>
</dbReference>
<feature type="region of interest" description="Disordered" evidence="10">
    <location>
        <begin position="334"/>
        <end position="519"/>
    </location>
</feature>
<evidence type="ECO:0000256" key="9">
    <source>
        <dbReference type="HAMAP-Rule" id="MF_00591"/>
    </source>
</evidence>
<dbReference type="Proteomes" id="UP000033079">
    <property type="component" value="Chromosome"/>
</dbReference>
<dbReference type="HOGENOM" id="CLU_541452_0_0_2"/>
<evidence type="ECO:0000256" key="7">
    <source>
        <dbReference type="ARBA" id="ARBA00058924"/>
    </source>
</evidence>
<reference evidence="13 14" key="1">
    <citation type="submission" date="2014-07" db="EMBL/GenBank/DDBJ databases">
        <title>Methanogenic archaea and the global carbon cycle.</title>
        <authorList>
            <person name="Henriksen J.R."/>
            <person name="Luke J."/>
            <person name="Reinhart S."/>
            <person name="Benedict M.N."/>
            <person name="Youngblut N.D."/>
            <person name="Metcalf M.E."/>
            <person name="Whitaker R.J."/>
            <person name="Metcalf W.W."/>
        </authorList>
    </citation>
    <scope>NUCLEOTIDE SEQUENCE [LARGE SCALE GENOMIC DNA]</scope>
    <source>
        <strain evidence="13 14">227</strain>
    </source>
</reference>
<dbReference type="KEGG" id="mbar:MSBR2_0384"/>
<dbReference type="NCBIfam" id="TIGR02065">
    <property type="entry name" value="ECX1"/>
    <property type="match status" value="1"/>
</dbReference>
<evidence type="ECO:0000256" key="10">
    <source>
        <dbReference type="SAM" id="MobiDB-lite"/>
    </source>
</evidence>
<comment type="subcellular location">
    <subcellularLocation>
        <location evidence="1 9">Cytoplasm</location>
    </subcellularLocation>
</comment>
<dbReference type="InterPro" id="IPR011807">
    <property type="entry name" value="Rrp41"/>
</dbReference>
<evidence type="ECO:0000256" key="2">
    <source>
        <dbReference type="ARBA" id="ARBA00022490"/>
    </source>
</evidence>
<dbReference type="FunFam" id="3.30.230.70:FF:000004">
    <property type="entry name" value="Exosome complex component Rrp41"/>
    <property type="match status" value="1"/>
</dbReference>
<dbReference type="GO" id="GO:0000956">
    <property type="term" value="P:nuclear-transcribed mRNA catabolic process"/>
    <property type="evidence" value="ECO:0007669"/>
    <property type="project" value="UniProtKB-ARBA"/>
</dbReference>
<protein>
    <recommendedName>
        <fullName evidence="9">Exosome complex component Rrp41</fullName>
        <ecNumber evidence="9">3.1.13.-</ecNumber>
    </recommendedName>
</protein>
<dbReference type="InterPro" id="IPR001247">
    <property type="entry name" value="ExoRNase_PH_dom1"/>
</dbReference>
<dbReference type="InterPro" id="IPR036345">
    <property type="entry name" value="ExoRNase_PH_dom2_sf"/>
</dbReference>
<sequence length="519" mass="57744">MSDKPEKLITDDGLRLDGRHADEIRPMKIEIGVLSRADGSCYLEWGRNKILVGVFGPREVHPRRSQRADTAVIRYKYNMASFSTEDRARPGPSRRSIEISKVSREAFEPVIMAELFPKTAIDIFVEILQADAGTRTAAINASSIALADAGIPMKGLVTSCAFGKVDGQIVLDLNKDEDNYGEADFPVAMTQDGEITLLQMDGNLTPDEIRKGFELVKKGCKEILEIQQAVLRKKFETPVEETEAEAAEEAEETELEVVETEPSLEYAPEAAVVEEVIEETEESEEGGISEETAEACAVNKEAPECEELEKVIKDAEAEVVEGEAVEKVVEAEIEEEAEEEAFEDKADFESSFEASFENVSEPEKLEELQLEETVSGKETEIEPEIEEFAEEKAQPEAEPQLEEKAEVEEEPQLEEKAEVEEEPQLEEKAEVEEEPQLEEKVEVEEEPQLEQEVQPEEAGIEEAASEEAFESGPEIESEAESRKEAPAEQAVEEPEEECKGPWKVVKDPSESGSRGENDE</sequence>
<evidence type="ECO:0000313" key="13">
    <source>
        <dbReference type="EMBL" id="AKB56900.1"/>
    </source>
</evidence>
<feature type="domain" description="Exoribonuclease phosphorolytic" evidence="11">
    <location>
        <begin position="23"/>
        <end position="152"/>
    </location>
</feature>
<dbReference type="PATRIC" id="fig|1434106.5.peg.461"/>
<dbReference type="PANTHER" id="PTHR11953:SF0">
    <property type="entry name" value="EXOSOME COMPLEX COMPONENT RRP41"/>
    <property type="match status" value="1"/>
</dbReference>
<evidence type="ECO:0000259" key="12">
    <source>
        <dbReference type="Pfam" id="PF03725"/>
    </source>
</evidence>
<dbReference type="CDD" id="cd11366">
    <property type="entry name" value="RNase_PH_archRRP41"/>
    <property type="match status" value="1"/>
</dbReference>
<evidence type="ECO:0000256" key="1">
    <source>
        <dbReference type="ARBA" id="ARBA00004496"/>
    </source>
</evidence>
<evidence type="ECO:0000256" key="6">
    <source>
        <dbReference type="ARBA" id="ARBA00022839"/>
    </source>
</evidence>
<dbReference type="RefSeq" id="WP_048117015.1">
    <property type="nucleotide sequence ID" value="NZ_CP009530.1"/>
</dbReference>
<dbReference type="GO" id="GO:0000177">
    <property type="term" value="C:cytoplasmic exosome (RNase complex)"/>
    <property type="evidence" value="ECO:0007669"/>
    <property type="project" value="TreeGrafter"/>
</dbReference>
<dbReference type="SUPFAM" id="SSF55666">
    <property type="entry name" value="Ribonuclease PH domain 2-like"/>
    <property type="match status" value="1"/>
</dbReference>
<gene>
    <name evidence="9" type="primary">rrp41</name>
    <name evidence="13" type="ORF">MSBR2_0384</name>
</gene>
<evidence type="ECO:0000256" key="8">
    <source>
        <dbReference type="ARBA" id="ARBA00062149"/>
    </source>
</evidence>
<comment type="function">
    <text evidence="7">Catalytic component of the exosome, which is a complex involved in RNA degradation. Has 3'-&gt;5' exoribonuclease activity. Can also synthesize heteromeric RNA-tails.</text>
</comment>